<evidence type="ECO:0000313" key="4">
    <source>
        <dbReference type="Proteomes" id="UP001623591"/>
    </source>
</evidence>
<feature type="transmembrane region" description="Helical" evidence="2">
    <location>
        <begin position="115"/>
        <end position="136"/>
    </location>
</feature>
<comment type="caution">
    <text evidence="3">The sequence shown here is derived from an EMBL/GenBank/DDBJ whole genome shotgun (WGS) entry which is preliminary data.</text>
</comment>
<gene>
    <name evidence="3" type="ORF">ACJDUG_14555</name>
</gene>
<dbReference type="RefSeq" id="WP_406770607.1">
    <property type="nucleotide sequence ID" value="NZ_JBJHZZ010000013.1"/>
</dbReference>
<evidence type="ECO:0000256" key="2">
    <source>
        <dbReference type="SAM" id="Phobius"/>
    </source>
</evidence>
<dbReference type="Proteomes" id="UP001623591">
    <property type="component" value="Unassembled WGS sequence"/>
</dbReference>
<feature type="region of interest" description="Disordered" evidence="1">
    <location>
        <begin position="141"/>
        <end position="191"/>
    </location>
</feature>
<feature type="transmembrane region" description="Helical" evidence="2">
    <location>
        <begin position="83"/>
        <end position="103"/>
    </location>
</feature>
<keyword evidence="2" id="KW-1133">Transmembrane helix</keyword>
<evidence type="ECO:0000256" key="1">
    <source>
        <dbReference type="SAM" id="MobiDB-lite"/>
    </source>
</evidence>
<sequence>MTEINKPLNPLKAILFKSHWSISFSFIITALLVLFSFVNIILFAFFGMQINSMVFLVFSLISFVFVLIASFETASAGRTTVNWVMFIVAAAAVVIAALTTNFFKSVPKVELDNISNTLIALTFGCSAIIALCNGNISKKDSEEVSKEASEETALETSEEADEISEEPIEESDTNAENSEEKINNGETTEDK</sequence>
<accession>A0ABW8T6J5</accession>
<feature type="transmembrane region" description="Helical" evidence="2">
    <location>
        <begin position="20"/>
        <end position="46"/>
    </location>
</feature>
<organism evidence="3 4">
    <name type="scientific">Candidatus Clostridium stratigraminis</name>
    <dbReference type="NCBI Taxonomy" id="3381661"/>
    <lineage>
        <taxon>Bacteria</taxon>
        <taxon>Bacillati</taxon>
        <taxon>Bacillota</taxon>
        <taxon>Clostridia</taxon>
        <taxon>Eubacteriales</taxon>
        <taxon>Clostridiaceae</taxon>
        <taxon>Clostridium</taxon>
    </lineage>
</organism>
<keyword evidence="2" id="KW-0812">Transmembrane</keyword>
<evidence type="ECO:0000313" key="3">
    <source>
        <dbReference type="EMBL" id="MFL0248179.1"/>
    </source>
</evidence>
<feature type="transmembrane region" description="Helical" evidence="2">
    <location>
        <begin position="53"/>
        <end position="71"/>
    </location>
</feature>
<name>A0ABW8T6J5_9CLOT</name>
<proteinExistence type="predicted"/>
<keyword evidence="2" id="KW-0472">Membrane</keyword>
<keyword evidence="4" id="KW-1185">Reference proteome</keyword>
<dbReference type="EMBL" id="JBJHZZ010000013">
    <property type="protein sequence ID" value="MFL0248179.1"/>
    <property type="molecule type" value="Genomic_DNA"/>
</dbReference>
<protein>
    <submittedName>
        <fullName evidence="3">Uncharacterized protein</fullName>
    </submittedName>
</protein>
<feature type="compositionally biased region" description="Acidic residues" evidence="1">
    <location>
        <begin position="150"/>
        <end position="173"/>
    </location>
</feature>
<feature type="compositionally biased region" description="Basic and acidic residues" evidence="1">
    <location>
        <begin position="178"/>
        <end position="191"/>
    </location>
</feature>
<reference evidence="3 4" key="1">
    <citation type="submission" date="2024-11" db="EMBL/GenBank/DDBJ databases">
        <authorList>
            <person name="Heng Y.C."/>
            <person name="Lim A.C.H."/>
            <person name="Lee J.K.Y."/>
            <person name="Kittelmann S."/>
        </authorList>
    </citation>
    <scope>NUCLEOTIDE SEQUENCE [LARGE SCALE GENOMIC DNA]</scope>
    <source>
        <strain evidence="3 4">WILCCON 0185</strain>
    </source>
</reference>